<proteinExistence type="predicted"/>
<evidence type="ECO:0000313" key="5">
    <source>
        <dbReference type="Proteomes" id="UP000260758"/>
    </source>
</evidence>
<evidence type="ECO:0000313" key="3">
    <source>
        <dbReference type="EMBL" id="RGM67231.1"/>
    </source>
</evidence>
<sequence>MSKITDYAFLFQKSFGTSGVNAIGSFQLSQLNSSSVQSKLKAAGINTNSKQYKAAVKQMMSAGNGAMYGNIQGIKNLMSHYDKDGDYINPVNGLAGLLVTDENESSRKRIISIPDSSKEEMYELTKKEFLRENGVHNGDTTKRSEVYNNLYRKMQKKDRLAAGYTLEKYERIYRQAFYDAAKKADPNWEIGKPIKDGALDSVTRELAESGKSPAQATLDTKI</sequence>
<accession>A0A3E4WNZ5</accession>
<dbReference type="Proteomes" id="UP000260717">
    <property type="component" value="Unassembled WGS sequence"/>
</dbReference>
<reference evidence="4 5" key="1">
    <citation type="submission" date="2018-08" db="EMBL/GenBank/DDBJ databases">
        <title>A genome reference for cultivated species of the human gut microbiota.</title>
        <authorList>
            <person name="Zou Y."/>
            <person name="Xue W."/>
            <person name="Luo G."/>
        </authorList>
    </citation>
    <scope>NUCLEOTIDE SEQUENCE [LARGE SCALE GENOMIC DNA]</scope>
    <source>
        <strain evidence="3 5">OM07-13</strain>
        <strain evidence="2 4">OM08-12AT</strain>
        <strain evidence="1 6">TF11-15AC</strain>
    </source>
</reference>
<gene>
    <name evidence="3" type="ORF">DXB99_16410</name>
    <name evidence="2" type="ORF">DXC13_14850</name>
    <name evidence="1" type="ORF">DXD13_15080</name>
</gene>
<dbReference type="EMBL" id="QSQP01000032">
    <property type="protein sequence ID" value="RGK39012.1"/>
    <property type="molecule type" value="Genomic_DNA"/>
</dbReference>
<organism evidence="2 4">
    <name type="scientific">Agathobacter rectalis</name>
    <dbReference type="NCBI Taxonomy" id="39491"/>
    <lineage>
        <taxon>Bacteria</taxon>
        <taxon>Bacillati</taxon>
        <taxon>Bacillota</taxon>
        <taxon>Clostridia</taxon>
        <taxon>Lachnospirales</taxon>
        <taxon>Lachnospiraceae</taxon>
        <taxon>Agathobacter</taxon>
    </lineage>
</organism>
<dbReference type="Proteomes" id="UP000260758">
    <property type="component" value="Unassembled WGS sequence"/>
</dbReference>
<evidence type="ECO:0000313" key="2">
    <source>
        <dbReference type="EMBL" id="RGM43899.1"/>
    </source>
</evidence>
<evidence type="ECO:0000313" key="6">
    <source>
        <dbReference type="Proteomes" id="UP000261052"/>
    </source>
</evidence>
<dbReference type="EMBL" id="QSTP01000026">
    <property type="protein sequence ID" value="RGM67231.1"/>
    <property type="molecule type" value="Genomic_DNA"/>
</dbReference>
<dbReference type="AlphaFoldDB" id="A0A3E4WNZ5"/>
<dbReference type="InterPro" id="IPR024540">
    <property type="entry name" value="DUF3879"/>
</dbReference>
<evidence type="ECO:0000313" key="1">
    <source>
        <dbReference type="EMBL" id="RGK39012.1"/>
    </source>
</evidence>
<dbReference type="Proteomes" id="UP000261052">
    <property type="component" value="Unassembled WGS sequence"/>
</dbReference>
<dbReference type="EMBL" id="QSTI01000039">
    <property type="protein sequence ID" value="RGM43899.1"/>
    <property type="molecule type" value="Genomic_DNA"/>
</dbReference>
<dbReference type="RefSeq" id="WP_117465418.1">
    <property type="nucleotide sequence ID" value="NZ_QRIB01000035.1"/>
</dbReference>
<protein>
    <submittedName>
        <fullName evidence="2">Uncharacterized protein</fullName>
    </submittedName>
</protein>
<dbReference type="Pfam" id="PF12995">
    <property type="entry name" value="DUF3879"/>
    <property type="match status" value="1"/>
</dbReference>
<comment type="caution">
    <text evidence="2">The sequence shown here is derived from an EMBL/GenBank/DDBJ whole genome shotgun (WGS) entry which is preliminary data.</text>
</comment>
<name>A0A3E4WNZ5_9FIRM</name>
<evidence type="ECO:0000313" key="4">
    <source>
        <dbReference type="Proteomes" id="UP000260717"/>
    </source>
</evidence>